<feature type="transmembrane region" description="Helical" evidence="2">
    <location>
        <begin position="160"/>
        <end position="185"/>
    </location>
</feature>
<evidence type="ECO:0008006" key="5">
    <source>
        <dbReference type="Google" id="ProtNLM"/>
    </source>
</evidence>
<feature type="region of interest" description="Disordered" evidence="1">
    <location>
        <begin position="369"/>
        <end position="392"/>
    </location>
</feature>
<evidence type="ECO:0000256" key="1">
    <source>
        <dbReference type="SAM" id="MobiDB-lite"/>
    </source>
</evidence>
<keyword evidence="4" id="KW-1185">Reference proteome</keyword>
<evidence type="ECO:0000313" key="4">
    <source>
        <dbReference type="Proteomes" id="UP001608902"/>
    </source>
</evidence>
<dbReference type="Proteomes" id="UP001608902">
    <property type="component" value="Unassembled WGS sequence"/>
</dbReference>
<comment type="caution">
    <text evidence="3">The sequence shown here is derived from an EMBL/GenBank/DDBJ whole genome shotgun (WGS) entry which is preliminary data.</text>
</comment>
<feature type="compositionally biased region" description="Polar residues" evidence="1">
    <location>
        <begin position="381"/>
        <end position="390"/>
    </location>
</feature>
<keyword evidence="2" id="KW-0472">Membrane</keyword>
<feature type="compositionally biased region" description="Basic and acidic residues" evidence="1">
    <location>
        <begin position="216"/>
        <end position="235"/>
    </location>
</feature>
<dbReference type="AlphaFoldDB" id="A0ABD6EMU3"/>
<evidence type="ECO:0000256" key="2">
    <source>
        <dbReference type="SAM" id="Phobius"/>
    </source>
</evidence>
<gene>
    <name evidence="3" type="ORF">AB6A40_004596</name>
</gene>
<protein>
    <recommendedName>
        <fullName evidence="5">ZP domain-containing protein</fullName>
    </recommendedName>
</protein>
<accession>A0ABD6EMU3</accession>
<name>A0ABD6EMU3_9BILA</name>
<sequence length="458" mass="53389">MSIATAVEPHIYLQPDFISIYDTRSQYIQPNDVQTGGRYSLDISMGQTDRYDYLIESCAYNQRHIFIDQYGCLMGSEYFKQKWENDNYHYPGLRKRTVVHFIAPEPLQSIQCTLRVIECCGCAERACEKRPLLAPFPYQINELQMYGSGGHQFWFLGLPWWAWLILAVLLLLGLLLLCFLLFFLCMRRRKAMERKAQLPHISTPTLVSPPSPGQRTSEEQMRQEERDREVSESVSRKSGRNGGRTFIIREDEEINYESRSYGTREPHVRRIDAEMRYRQDGDNQIYSPIAPATRTISSMRQQDRSDFRDRNIIRSGTIVDEIEETRRYGSRGQQYGARGWSGSSGDRPMFRSNEGDRWRNMTEAGTVSEELEETQHHRTRSGGQQYISDDQSNHLDDRRIFATSESERFRGDSEYRAMPEHQDLAVTERYFQQRDNAGVAVEGMDSSQCTLRSRQVFV</sequence>
<feature type="region of interest" description="Disordered" evidence="1">
    <location>
        <begin position="200"/>
        <end position="242"/>
    </location>
</feature>
<feature type="region of interest" description="Disordered" evidence="1">
    <location>
        <begin position="330"/>
        <end position="354"/>
    </location>
</feature>
<keyword evidence="2" id="KW-1133">Transmembrane helix</keyword>
<keyword evidence="2" id="KW-0812">Transmembrane</keyword>
<reference evidence="3 4" key="1">
    <citation type="submission" date="2024-08" db="EMBL/GenBank/DDBJ databases">
        <title>Gnathostoma spinigerum genome.</title>
        <authorList>
            <person name="Gonzalez-Bertolin B."/>
            <person name="Monzon S."/>
            <person name="Zaballos A."/>
            <person name="Jimenez P."/>
            <person name="Dekumyoy P."/>
            <person name="Varona S."/>
            <person name="Cuesta I."/>
            <person name="Sumanam S."/>
            <person name="Adisakwattana P."/>
            <person name="Gasser R.B."/>
            <person name="Hernandez-Gonzalez A."/>
            <person name="Young N.D."/>
            <person name="Perteguer M.J."/>
        </authorList>
    </citation>
    <scope>NUCLEOTIDE SEQUENCE [LARGE SCALE GENOMIC DNA]</scope>
    <source>
        <strain evidence="3">AL3</strain>
        <tissue evidence="3">Liver</tissue>
    </source>
</reference>
<proteinExistence type="predicted"/>
<evidence type="ECO:0000313" key="3">
    <source>
        <dbReference type="EMBL" id="MFH4977887.1"/>
    </source>
</evidence>
<organism evidence="3 4">
    <name type="scientific">Gnathostoma spinigerum</name>
    <dbReference type="NCBI Taxonomy" id="75299"/>
    <lineage>
        <taxon>Eukaryota</taxon>
        <taxon>Metazoa</taxon>
        <taxon>Ecdysozoa</taxon>
        <taxon>Nematoda</taxon>
        <taxon>Chromadorea</taxon>
        <taxon>Rhabditida</taxon>
        <taxon>Spirurina</taxon>
        <taxon>Gnathostomatomorpha</taxon>
        <taxon>Gnathostomatoidea</taxon>
        <taxon>Gnathostomatidae</taxon>
        <taxon>Gnathostoma</taxon>
    </lineage>
</organism>
<dbReference type="EMBL" id="JBGFUD010002694">
    <property type="protein sequence ID" value="MFH4977887.1"/>
    <property type="molecule type" value="Genomic_DNA"/>
</dbReference>